<evidence type="ECO:0000313" key="2">
    <source>
        <dbReference type="Proteomes" id="UP000243657"/>
    </source>
</evidence>
<sequence>MLEKGVAPRFFYVLSGVLGGNDYEGGHIRPKLCSSRARVVISAQNRVELVALLEFWAEMTLCAYEEEGFGRI</sequence>
<proteinExistence type="predicted"/>
<reference evidence="1 2" key="1">
    <citation type="journal article" date="2017" name="BMC Genomics">
        <title>Comparative genomic and phylogenomic analyses of the Bifidobacteriaceae family.</title>
        <authorList>
            <person name="Lugli G.A."/>
            <person name="Milani C."/>
            <person name="Turroni F."/>
            <person name="Duranti S."/>
            <person name="Mancabelli L."/>
            <person name="Mangifesta M."/>
            <person name="Ferrario C."/>
            <person name="Modesto M."/>
            <person name="Mattarelli P."/>
            <person name="Jiri K."/>
            <person name="van Sinderen D."/>
            <person name="Ventura M."/>
        </authorList>
    </citation>
    <scope>NUCLEOTIDE SEQUENCE [LARGE SCALE GENOMIC DNA]</scope>
    <source>
        <strain evidence="1 2">DSM 24762</strain>
    </source>
</reference>
<comment type="caution">
    <text evidence="1">The sequence shown here is derived from an EMBL/GenBank/DDBJ whole genome shotgun (WGS) entry which is preliminary data.</text>
</comment>
<accession>A0A261F5V2</accession>
<gene>
    <name evidence="1" type="ORF">ALMA_0978</name>
</gene>
<dbReference type="AlphaFoldDB" id="A0A261F5V2"/>
<keyword evidence="2" id="KW-1185">Reference proteome</keyword>
<organism evidence="1 2">
    <name type="scientific">Alloscardovia macacae</name>
    <dbReference type="NCBI Taxonomy" id="1160091"/>
    <lineage>
        <taxon>Bacteria</taxon>
        <taxon>Bacillati</taxon>
        <taxon>Actinomycetota</taxon>
        <taxon>Actinomycetes</taxon>
        <taxon>Bifidobacteriales</taxon>
        <taxon>Bifidobacteriaceae</taxon>
        <taxon>Alloscardovia</taxon>
    </lineage>
</organism>
<name>A0A261F5V2_9BIFI</name>
<evidence type="ECO:0000313" key="1">
    <source>
        <dbReference type="EMBL" id="OZG54517.1"/>
    </source>
</evidence>
<dbReference type="Proteomes" id="UP000243657">
    <property type="component" value="Unassembled WGS sequence"/>
</dbReference>
<dbReference type="EMBL" id="MWWT01000005">
    <property type="protein sequence ID" value="OZG54517.1"/>
    <property type="molecule type" value="Genomic_DNA"/>
</dbReference>
<protein>
    <submittedName>
        <fullName evidence="1">Uncharacterized protein</fullName>
    </submittedName>
</protein>